<dbReference type="RefSeq" id="WP_204015849.1">
    <property type="nucleotide sequence ID" value="NZ_BOOG01000020.1"/>
</dbReference>
<dbReference type="EMBL" id="BOOG01000020">
    <property type="protein sequence ID" value="GIH70123.1"/>
    <property type="molecule type" value="Genomic_DNA"/>
</dbReference>
<evidence type="ECO:0000259" key="1">
    <source>
        <dbReference type="Pfam" id="PF00350"/>
    </source>
</evidence>
<evidence type="ECO:0000313" key="2">
    <source>
        <dbReference type="EMBL" id="GIH70123.1"/>
    </source>
</evidence>
<dbReference type="Proteomes" id="UP000610966">
    <property type="component" value="Unassembled WGS sequence"/>
</dbReference>
<dbReference type="InterPro" id="IPR051943">
    <property type="entry name" value="TRAFAC_Dynamin-like_GTPase"/>
</dbReference>
<organism evidence="2 3">
    <name type="scientific">Sphaerimonospora thailandensis</name>
    <dbReference type="NCBI Taxonomy" id="795644"/>
    <lineage>
        <taxon>Bacteria</taxon>
        <taxon>Bacillati</taxon>
        <taxon>Actinomycetota</taxon>
        <taxon>Actinomycetes</taxon>
        <taxon>Streptosporangiales</taxon>
        <taxon>Streptosporangiaceae</taxon>
        <taxon>Sphaerimonospora</taxon>
    </lineage>
</organism>
<sequence>MQATADLIRNVLRLANEVNAFAKQAGRADLSEVLAQVAARWKETETTLVIAGAQKRGKSRLINALVGRPGLLPVDADVATNCHLTLRHGPVLAATVNRADGDLAIDPEEIGEYASMTGDPAKRREVVGVDVTMDHPLLDGVRLLDTPGVDSLTIGHRQATVSILHRADALLFALSAQDQPVLRHELEFLAEAAERVQAVAFVLTKVEDSANSQALLEENQRRLATFVTEARQSSPDSAAALAGLLEAPWLPVSAKLAEAAAAQRSLGRDDRADRLHERSGMAPLEEYVRACASGRELTRSATVVSACLSVLSALTAVAEDHVAGASDDDVEAGRRLAEVEKALEELTHTMRDRRRRGVGNQFLGREVGSIVRARLARVRQPYEQAITQLGTRAALEQYLAQLPESVERSIQAAWEDILAEVSRLVGAELNEFLAALGLEPMEMDLAKVSMPRVWSHELSSEPADNAKLDLLREGVPAATMAVSIGMVLAHLNPIGFLVGPALAVAVMSRRREWDQVHRNQAALRRLVNDQFNQATSEITLALEREVATWRVAVEESADTALAGQRRELEARRAELRAPAARAGGDRDQARRQAADRLAAARALTERALALRTEIGVEVSRLA</sequence>
<dbReference type="InterPro" id="IPR045063">
    <property type="entry name" value="Dynamin_N"/>
</dbReference>
<protein>
    <submittedName>
        <fullName evidence="2">Dynamin</fullName>
    </submittedName>
</protein>
<proteinExistence type="predicted"/>
<name>A0A8J3RCQ2_9ACTN</name>
<evidence type="ECO:0000313" key="3">
    <source>
        <dbReference type="Proteomes" id="UP000610966"/>
    </source>
</evidence>
<feature type="domain" description="Dynamin N-terminal" evidence="1">
    <location>
        <begin position="49"/>
        <end position="205"/>
    </location>
</feature>
<dbReference type="PANTHER" id="PTHR43681">
    <property type="entry name" value="TRANSMEMBRANE GTPASE FZO"/>
    <property type="match status" value="1"/>
</dbReference>
<accession>A0A8J3RCQ2</accession>
<dbReference type="InterPro" id="IPR027417">
    <property type="entry name" value="P-loop_NTPase"/>
</dbReference>
<comment type="caution">
    <text evidence="2">The sequence shown here is derived from an EMBL/GenBank/DDBJ whole genome shotgun (WGS) entry which is preliminary data.</text>
</comment>
<gene>
    <name evidence="2" type="ORF">Mth01_23760</name>
</gene>
<dbReference type="PANTHER" id="PTHR43681:SF1">
    <property type="entry name" value="SARCALUMENIN"/>
    <property type="match status" value="1"/>
</dbReference>
<keyword evidence="3" id="KW-1185">Reference proteome</keyword>
<reference evidence="2" key="1">
    <citation type="submission" date="2021-01" db="EMBL/GenBank/DDBJ databases">
        <title>Whole genome shotgun sequence of Sphaerimonospora thailandensis NBRC 107569.</title>
        <authorList>
            <person name="Komaki H."/>
            <person name="Tamura T."/>
        </authorList>
    </citation>
    <scope>NUCLEOTIDE SEQUENCE</scope>
    <source>
        <strain evidence="2">NBRC 107569</strain>
    </source>
</reference>
<dbReference type="AlphaFoldDB" id="A0A8J3RCQ2"/>
<dbReference type="Gene3D" id="3.40.50.300">
    <property type="entry name" value="P-loop containing nucleotide triphosphate hydrolases"/>
    <property type="match status" value="1"/>
</dbReference>
<dbReference type="Pfam" id="PF00350">
    <property type="entry name" value="Dynamin_N"/>
    <property type="match status" value="1"/>
</dbReference>
<dbReference type="SUPFAM" id="SSF52540">
    <property type="entry name" value="P-loop containing nucleoside triphosphate hydrolases"/>
    <property type="match status" value="1"/>
</dbReference>